<dbReference type="SUPFAM" id="SSF47413">
    <property type="entry name" value="lambda repressor-like DNA-binding domains"/>
    <property type="match status" value="1"/>
</dbReference>
<dbReference type="CDD" id="cd00093">
    <property type="entry name" value="HTH_XRE"/>
    <property type="match status" value="1"/>
</dbReference>
<dbReference type="Pfam" id="PF01381">
    <property type="entry name" value="HTH_3"/>
    <property type="match status" value="1"/>
</dbReference>
<dbReference type="SMART" id="SM00530">
    <property type="entry name" value="HTH_XRE"/>
    <property type="match status" value="1"/>
</dbReference>
<dbReference type="InterPro" id="IPR001387">
    <property type="entry name" value="Cro/C1-type_HTH"/>
</dbReference>
<evidence type="ECO:0000313" key="5">
    <source>
        <dbReference type="EMBL" id="MPM47881.1"/>
    </source>
</evidence>
<dbReference type="AlphaFoldDB" id="A0A645A6I2"/>
<protein>
    <recommendedName>
        <fullName evidence="4">HTH cro/C1-type domain-containing protein</fullName>
    </recommendedName>
</protein>
<reference evidence="5" key="1">
    <citation type="submission" date="2019-08" db="EMBL/GenBank/DDBJ databases">
        <authorList>
            <person name="Kucharzyk K."/>
            <person name="Murdoch R.W."/>
            <person name="Higgins S."/>
            <person name="Loffler F."/>
        </authorList>
    </citation>
    <scope>NUCLEOTIDE SEQUENCE</scope>
</reference>
<keyword evidence="1" id="KW-0238">DNA-binding</keyword>
<feature type="region of interest" description="Disordered" evidence="2">
    <location>
        <begin position="83"/>
        <end position="103"/>
    </location>
</feature>
<keyword evidence="3" id="KW-1133">Transmembrane helix</keyword>
<name>A0A645A6I2_9ZZZZ</name>
<evidence type="ECO:0000259" key="4">
    <source>
        <dbReference type="PROSITE" id="PS50943"/>
    </source>
</evidence>
<evidence type="ECO:0000256" key="1">
    <source>
        <dbReference type="ARBA" id="ARBA00023125"/>
    </source>
</evidence>
<evidence type="ECO:0000256" key="3">
    <source>
        <dbReference type="SAM" id="Phobius"/>
    </source>
</evidence>
<accession>A0A645A6I2</accession>
<dbReference type="EMBL" id="VSSQ01011860">
    <property type="protein sequence ID" value="MPM47881.1"/>
    <property type="molecule type" value="Genomic_DNA"/>
</dbReference>
<keyword evidence="3" id="KW-0472">Membrane</keyword>
<proteinExistence type="predicted"/>
<evidence type="ECO:0000256" key="2">
    <source>
        <dbReference type="SAM" id="MobiDB-lite"/>
    </source>
</evidence>
<dbReference type="InterPro" id="IPR010982">
    <property type="entry name" value="Lambda_DNA-bd_dom_sf"/>
</dbReference>
<dbReference type="PROSITE" id="PS50943">
    <property type="entry name" value="HTH_CROC1"/>
    <property type="match status" value="1"/>
</dbReference>
<dbReference type="PANTHER" id="PTHR46558">
    <property type="entry name" value="TRACRIPTIONAL REGULATORY PROTEIN-RELATED-RELATED"/>
    <property type="match status" value="1"/>
</dbReference>
<keyword evidence="3" id="KW-0812">Transmembrane</keyword>
<comment type="caution">
    <text evidence="5">The sequence shown here is derived from an EMBL/GenBank/DDBJ whole genome shotgun (WGS) entry which is preliminary data.</text>
</comment>
<dbReference type="Gene3D" id="1.10.260.40">
    <property type="entry name" value="lambda repressor-like DNA-binding domains"/>
    <property type="match status" value="1"/>
</dbReference>
<feature type="compositionally biased region" description="Basic and acidic residues" evidence="2">
    <location>
        <begin position="83"/>
        <end position="102"/>
    </location>
</feature>
<sequence>MKFSEKLQSLRKGKGLSQEKLAELLDVSRQAVSKWESGQTYPEIEKLIVLCDLFEITLDELVRDRDSMVNDTVIKEINLEDKSSNEYEEKDENKETGENKELDENEEKDELIILGGFIAGTAIGLLTNNLMLGTVVAFLGLGLSYIIKGIKI</sequence>
<gene>
    <name evidence="5" type="ORF">SDC9_94602</name>
</gene>
<organism evidence="5">
    <name type="scientific">bioreactor metagenome</name>
    <dbReference type="NCBI Taxonomy" id="1076179"/>
    <lineage>
        <taxon>unclassified sequences</taxon>
        <taxon>metagenomes</taxon>
        <taxon>ecological metagenomes</taxon>
    </lineage>
</organism>
<dbReference type="PANTHER" id="PTHR46558:SF4">
    <property type="entry name" value="DNA-BIDING PHAGE PROTEIN"/>
    <property type="match status" value="1"/>
</dbReference>
<feature type="transmembrane region" description="Helical" evidence="3">
    <location>
        <begin position="132"/>
        <end position="150"/>
    </location>
</feature>
<feature type="domain" description="HTH cro/C1-type" evidence="4">
    <location>
        <begin position="7"/>
        <end position="61"/>
    </location>
</feature>
<dbReference type="GO" id="GO:0003677">
    <property type="term" value="F:DNA binding"/>
    <property type="evidence" value="ECO:0007669"/>
    <property type="project" value="UniProtKB-KW"/>
</dbReference>